<evidence type="ECO:0000256" key="3">
    <source>
        <dbReference type="SAM" id="SignalP"/>
    </source>
</evidence>
<feature type="repeat" description="Cell wall-binding" evidence="2">
    <location>
        <begin position="65"/>
        <end position="84"/>
    </location>
</feature>
<evidence type="ECO:0000256" key="1">
    <source>
        <dbReference type="ARBA" id="ARBA00022737"/>
    </source>
</evidence>
<dbReference type="InterPro" id="IPR018337">
    <property type="entry name" value="Cell_wall/Cho-bd_repeat"/>
</dbReference>
<reference evidence="6 7" key="1">
    <citation type="submission" date="2019-04" db="EMBL/GenBank/DDBJ databases">
        <title>Genome sequencing of Clostridium botulinum Groups I-IV and Clostridium butyricum.</title>
        <authorList>
            <person name="Brunt J."/>
            <person name="Van Vliet A.H.M."/>
            <person name="Stringer S.C."/>
            <person name="Carter A.T."/>
            <person name="Peck M.W."/>
        </authorList>
    </citation>
    <scope>NUCLEOTIDE SEQUENCE [LARGE SCALE GENOMIC DNA]</scope>
    <source>
        <strain evidence="4 7">1605</strain>
        <strain evidence="5 6">CB-K-33E</strain>
    </source>
</reference>
<name>A0A6B4PWC1_CLOBO</name>
<evidence type="ECO:0008006" key="8">
    <source>
        <dbReference type="Google" id="ProtNLM"/>
    </source>
</evidence>
<feature type="repeat" description="Cell wall-binding" evidence="2">
    <location>
        <begin position="45"/>
        <end position="64"/>
    </location>
</feature>
<gene>
    <name evidence="4" type="ORF">FC774_13390</name>
    <name evidence="5" type="ORF">FDB51_15480</name>
</gene>
<dbReference type="Proteomes" id="UP000473681">
    <property type="component" value="Unassembled WGS sequence"/>
</dbReference>
<dbReference type="EMBL" id="SWOV01000041">
    <property type="protein sequence ID" value="NFF88850.1"/>
    <property type="molecule type" value="Genomic_DNA"/>
</dbReference>
<dbReference type="Proteomes" id="UP000476820">
    <property type="component" value="Unassembled WGS sequence"/>
</dbReference>
<evidence type="ECO:0000256" key="2">
    <source>
        <dbReference type="PROSITE-ProRule" id="PRU00591"/>
    </source>
</evidence>
<protein>
    <recommendedName>
        <fullName evidence="8">Cell wall-binding protein</fullName>
    </recommendedName>
</protein>
<comment type="caution">
    <text evidence="4">The sequence shown here is derived from an EMBL/GenBank/DDBJ whole genome shotgun (WGS) entry which is preliminary data.</text>
</comment>
<dbReference type="SUPFAM" id="SSF69360">
    <property type="entry name" value="Cell wall binding repeat"/>
    <property type="match status" value="1"/>
</dbReference>
<dbReference type="Pfam" id="PF19127">
    <property type="entry name" value="Choline_bind_3"/>
    <property type="match status" value="1"/>
</dbReference>
<keyword evidence="1" id="KW-0677">Repeat</keyword>
<dbReference type="EMBL" id="SWVK01000024">
    <property type="protein sequence ID" value="NFN36484.1"/>
    <property type="molecule type" value="Genomic_DNA"/>
</dbReference>
<feature type="chain" id="PRO_5036172346" description="Cell wall-binding protein" evidence="3">
    <location>
        <begin position="28"/>
        <end position="261"/>
    </location>
</feature>
<dbReference type="Gene3D" id="2.10.270.20">
    <property type="match status" value="1"/>
</dbReference>
<sequence length="261" mass="30534">MKNLKKLLLVLLVFCGLSIINPIQANAAWRQNSTGWWYTDGNSWVTGWKNINNEWYYFDSTGYMKTGWQNINKKWYYFYPNGSMAFNRTIDGEHYLDNTGAWDSSKKSIITTNTIKSNNKEQTTTTTTITPDGKTLTGSVTVTNIGLDDNTNKELTIDEARDLVLKEDGIFINNYINKYRYKFININYNYKDSEQLKYWGITEDISYVFQLDYTCLYLVGKNTNRVYCISNQGGMYSYIMKDNKIEKKLKCSHGPSYDWRY</sequence>
<evidence type="ECO:0000313" key="7">
    <source>
        <dbReference type="Proteomes" id="UP000476820"/>
    </source>
</evidence>
<dbReference type="PROSITE" id="PS51170">
    <property type="entry name" value="CW"/>
    <property type="match status" value="2"/>
</dbReference>
<organism evidence="4 7">
    <name type="scientific">Clostridium botulinum</name>
    <dbReference type="NCBI Taxonomy" id="1491"/>
    <lineage>
        <taxon>Bacteria</taxon>
        <taxon>Bacillati</taxon>
        <taxon>Bacillota</taxon>
        <taxon>Clostridia</taxon>
        <taxon>Eubacteriales</taxon>
        <taxon>Clostridiaceae</taxon>
        <taxon>Clostridium</taxon>
    </lineage>
</organism>
<evidence type="ECO:0000313" key="6">
    <source>
        <dbReference type="Proteomes" id="UP000473681"/>
    </source>
</evidence>
<dbReference type="OrthoDB" id="1914834at2"/>
<dbReference type="RefSeq" id="WP_053342388.1">
    <property type="nucleotide sequence ID" value="NZ_LFPA01000153.1"/>
</dbReference>
<feature type="signal peptide" evidence="3">
    <location>
        <begin position="1"/>
        <end position="27"/>
    </location>
</feature>
<accession>A0A6B4PWC1</accession>
<keyword evidence="3" id="KW-0732">Signal</keyword>
<evidence type="ECO:0000313" key="5">
    <source>
        <dbReference type="EMBL" id="NFN36484.1"/>
    </source>
</evidence>
<dbReference type="AlphaFoldDB" id="A0A6B4PWC1"/>
<proteinExistence type="predicted"/>
<evidence type="ECO:0000313" key="4">
    <source>
        <dbReference type="EMBL" id="NFF88850.1"/>
    </source>
</evidence>